<dbReference type="EMBL" id="PQIB02000014">
    <property type="protein sequence ID" value="RLM70025.1"/>
    <property type="molecule type" value="Genomic_DNA"/>
</dbReference>
<gene>
    <name evidence="4" type="ORF">C2845_PM17G04390</name>
</gene>
<dbReference type="Pfam" id="PF03478">
    <property type="entry name" value="Beta-prop_KIB1-4"/>
    <property type="match status" value="1"/>
</dbReference>
<dbReference type="PANTHER" id="PTHR48025:SF11">
    <property type="entry name" value="RNA-BINDING PROTEIN CP33, CHLOROPLASTIC"/>
    <property type="match status" value="1"/>
</dbReference>
<name>A0A3L6Q232_PANMI</name>
<evidence type="ECO:0000256" key="1">
    <source>
        <dbReference type="ARBA" id="ARBA00022884"/>
    </source>
</evidence>
<evidence type="ECO:0000313" key="4">
    <source>
        <dbReference type="EMBL" id="RLM70025.1"/>
    </source>
</evidence>
<proteinExistence type="predicted"/>
<comment type="caution">
    <text evidence="4">The sequence shown here is derived from an EMBL/GenBank/DDBJ whole genome shotgun (WGS) entry which is preliminary data.</text>
</comment>
<keyword evidence="5" id="KW-1185">Reference proteome</keyword>
<evidence type="ECO:0000256" key="2">
    <source>
        <dbReference type="PROSITE-ProRule" id="PRU00176"/>
    </source>
</evidence>
<dbReference type="OrthoDB" id="694843at2759"/>
<protein>
    <recommendedName>
        <fullName evidence="3">RRM domain-containing protein</fullName>
    </recommendedName>
</protein>
<dbReference type="InterPro" id="IPR035979">
    <property type="entry name" value="RBD_domain_sf"/>
</dbReference>
<dbReference type="PROSITE" id="PS50102">
    <property type="entry name" value="RRM"/>
    <property type="match status" value="1"/>
</dbReference>
<organism evidence="4 5">
    <name type="scientific">Panicum miliaceum</name>
    <name type="common">Proso millet</name>
    <name type="synonym">Broomcorn millet</name>
    <dbReference type="NCBI Taxonomy" id="4540"/>
    <lineage>
        <taxon>Eukaryota</taxon>
        <taxon>Viridiplantae</taxon>
        <taxon>Streptophyta</taxon>
        <taxon>Embryophyta</taxon>
        <taxon>Tracheophyta</taxon>
        <taxon>Spermatophyta</taxon>
        <taxon>Magnoliopsida</taxon>
        <taxon>Liliopsida</taxon>
        <taxon>Poales</taxon>
        <taxon>Poaceae</taxon>
        <taxon>PACMAD clade</taxon>
        <taxon>Panicoideae</taxon>
        <taxon>Panicodae</taxon>
        <taxon>Paniceae</taxon>
        <taxon>Panicinae</taxon>
        <taxon>Panicum</taxon>
        <taxon>Panicum sect. Panicum</taxon>
    </lineage>
</organism>
<feature type="domain" description="RRM" evidence="3">
    <location>
        <begin position="228"/>
        <end position="297"/>
    </location>
</feature>
<dbReference type="SUPFAM" id="SSF54928">
    <property type="entry name" value="RNA-binding domain, RBD"/>
    <property type="match status" value="1"/>
</dbReference>
<dbReference type="GO" id="GO:0009535">
    <property type="term" value="C:chloroplast thylakoid membrane"/>
    <property type="evidence" value="ECO:0007669"/>
    <property type="project" value="TreeGrafter"/>
</dbReference>
<dbReference type="InterPro" id="IPR012677">
    <property type="entry name" value="Nucleotide-bd_a/b_plait_sf"/>
</dbReference>
<dbReference type="GO" id="GO:0003729">
    <property type="term" value="F:mRNA binding"/>
    <property type="evidence" value="ECO:0007669"/>
    <property type="project" value="TreeGrafter"/>
</dbReference>
<dbReference type="AlphaFoldDB" id="A0A3L6Q232"/>
<dbReference type="GO" id="GO:1901259">
    <property type="term" value="P:chloroplast rRNA processing"/>
    <property type="evidence" value="ECO:0007669"/>
    <property type="project" value="TreeGrafter"/>
</dbReference>
<dbReference type="InterPro" id="IPR005174">
    <property type="entry name" value="KIB1-4_b-propeller"/>
</dbReference>
<dbReference type="PANTHER" id="PTHR48025">
    <property type="entry name" value="OS02G0815200 PROTEIN"/>
    <property type="match status" value="1"/>
</dbReference>
<dbReference type="STRING" id="4540.A0A3L6Q232"/>
<dbReference type="Proteomes" id="UP000275267">
    <property type="component" value="Unassembled WGS sequence"/>
</dbReference>
<dbReference type="Gene3D" id="3.30.70.330">
    <property type="match status" value="1"/>
</dbReference>
<dbReference type="InterPro" id="IPR050502">
    <property type="entry name" value="Euk_RNA-bind_prot"/>
</dbReference>
<keyword evidence="1 2" id="KW-0694">RNA-binding</keyword>
<dbReference type="Pfam" id="PF00076">
    <property type="entry name" value="RRM_1"/>
    <property type="match status" value="1"/>
</dbReference>
<accession>A0A3L6Q232</accession>
<evidence type="ECO:0000259" key="3">
    <source>
        <dbReference type="PROSITE" id="PS50102"/>
    </source>
</evidence>
<sequence length="297" mass="33795">MISYTRDKDSGCVTYHDGKIILCHGHQSRWTIVSARAETETTIGGHWSGHMPDEPIKKFERMYTVESRGELLGVCIHVKTNSILTSALSVPVYALQEEEGSQLLWVKRDGKSLTDRILFLGRPSSFAMDAAVELGMSGGSVYFVDRRPLYWVTWSKSALERCRVFRYSFHDDTTEFVEQLPAKWNCKAVMWFRPQPVFATTEETCDRVEVEALNRKAAKPNKQFGADFRIHVGNLSRKVDSNQLRRFFSKHGKVAHARVMYDRKTAHSRRFGFVTMATTVDDDEPAGAIIAKLHGQV</sequence>
<reference evidence="5" key="1">
    <citation type="journal article" date="2019" name="Nat. Commun.">
        <title>The genome of broomcorn millet.</title>
        <authorList>
            <person name="Zou C."/>
            <person name="Miki D."/>
            <person name="Li D."/>
            <person name="Tang Q."/>
            <person name="Xiao L."/>
            <person name="Rajput S."/>
            <person name="Deng P."/>
            <person name="Jia W."/>
            <person name="Huang R."/>
            <person name="Zhang M."/>
            <person name="Sun Y."/>
            <person name="Hu J."/>
            <person name="Fu X."/>
            <person name="Schnable P.S."/>
            <person name="Li F."/>
            <person name="Zhang H."/>
            <person name="Feng B."/>
            <person name="Zhu X."/>
            <person name="Liu R."/>
            <person name="Schnable J.C."/>
            <person name="Zhu J.-K."/>
            <person name="Zhang H."/>
        </authorList>
    </citation>
    <scope>NUCLEOTIDE SEQUENCE [LARGE SCALE GENOMIC DNA]</scope>
</reference>
<dbReference type="SMART" id="SM00360">
    <property type="entry name" value="RRM"/>
    <property type="match status" value="1"/>
</dbReference>
<evidence type="ECO:0000313" key="5">
    <source>
        <dbReference type="Proteomes" id="UP000275267"/>
    </source>
</evidence>
<dbReference type="InterPro" id="IPR000504">
    <property type="entry name" value="RRM_dom"/>
</dbReference>